<reference evidence="9 10" key="1">
    <citation type="submission" date="2017-11" db="EMBL/GenBank/DDBJ databases">
        <title>Infants hospitalized years apart are colonized by the same room-sourced microbial strains.</title>
        <authorList>
            <person name="Brooks B."/>
            <person name="Olm M.R."/>
            <person name="Firek B.A."/>
            <person name="Baker R."/>
            <person name="Thomas B.C."/>
            <person name="Morowitz M.J."/>
            <person name="Banfield J.F."/>
        </authorList>
    </citation>
    <scope>NUCLEOTIDE SEQUENCE [LARGE SCALE GENOMIC DNA]</scope>
    <source>
        <strain evidence="9">S2_009_000_R2_76</strain>
    </source>
</reference>
<comment type="caution">
    <text evidence="9">The sequence shown here is derived from an EMBL/GenBank/DDBJ whole genome shotgun (WGS) entry which is preliminary data.</text>
</comment>
<name>A0A2W5EMQ3_9SPHI</name>
<keyword evidence="3" id="KW-0136">Cellulose degradation</keyword>
<dbReference type="GO" id="GO:0030245">
    <property type="term" value="P:cellulose catabolic process"/>
    <property type="evidence" value="ECO:0007669"/>
    <property type="project" value="UniProtKB-KW"/>
</dbReference>
<sequence>MKNLIFKNLFLIICFIPFIGFSQKNQFSIGKGTNISGWLSQVNTRSGSTDLYFKEADIAYIKKAGFDFIRLPIDEDQMWDEHNIPNAESFKRLHRAIDWCSKYKLKIVLDLHILRKRNLWTSNIEQEHFINIWNKISDELSHYSNNFIAYELLNEPEADNSTNWNHENWNQLLERTISSIRKKEPNRAIVIGSNMWQATYTFQFLRLPVNKANIILSFHFYSPMFFTHYKAGWSNFKNYYGPIHYPDSTITKNDWRNMSASNKLIFKYALKPYSKVEMENEIKLAINVAKKYGVPVNCGEFGCLSNTPAKDRIQWYKDVISILNTNKISWSVWDYNSNGFGWSTDSSSDDLLKVMME</sequence>
<comment type="similarity">
    <text evidence="1 7">Belongs to the glycosyl hydrolase 5 (cellulase A) family.</text>
</comment>
<dbReference type="Pfam" id="PF00150">
    <property type="entry name" value="Cellulase"/>
    <property type="match status" value="1"/>
</dbReference>
<dbReference type="InterPro" id="IPR001547">
    <property type="entry name" value="Glyco_hydro_5"/>
</dbReference>
<keyword evidence="2 7" id="KW-0378">Hydrolase</keyword>
<evidence type="ECO:0000259" key="8">
    <source>
        <dbReference type="Pfam" id="PF00150"/>
    </source>
</evidence>
<dbReference type="PANTHER" id="PTHR31297">
    <property type="entry name" value="GLUCAN ENDO-1,6-BETA-GLUCOSIDASE B"/>
    <property type="match status" value="1"/>
</dbReference>
<dbReference type="GO" id="GO:0005576">
    <property type="term" value="C:extracellular region"/>
    <property type="evidence" value="ECO:0007669"/>
    <property type="project" value="TreeGrafter"/>
</dbReference>
<dbReference type="SUPFAM" id="SSF51445">
    <property type="entry name" value="(Trans)glycosidases"/>
    <property type="match status" value="1"/>
</dbReference>
<dbReference type="Proteomes" id="UP000249645">
    <property type="component" value="Unassembled WGS sequence"/>
</dbReference>
<feature type="domain" description="Glycoside hydrolase family 5" evidence="8">
    <location>
        <begin position="53"/>
        <end position="338"/>
    </location>
</feature>
<evidence type="ECO:0000256" key="3">
    <source>
        <dbReference type="ARBA" id="ARBA00023001"/>
    </source>
</evidence>
<keyword evidence="4" id="KW-0119">Carbohydrate metabolism</keyword>
<dbReference type="EMBL" id="QFOI01000308">
    <property type="protein sequence ID" value="PZP44568.1"/>
    <property type="molecule type" value="Genomic_DNA"/>
</dbReference>
<dbReference type="Gene3D" id="3.20.20.80">
    <property type="entry name" value="Glycosidases"/>
    <property type="match status" value="1"/>
</dbReference>
<keyword evidence="6" id="KW-0624">Polysaccharide degradation</keyword>
<dbReference type="InterPro" id="IPR050386">
    <property type="entry name" value="Glycosyl_hydrolase_5"/>
</dbReference>
<accession>A0A2W5EMQ3</accession>
<dbReference type="GO" id="GO:0009986">
    <property type="term" value="C:cell surface"/>
    <property type="evidence" value="ECO:0007669"/>
    <property type="project" value="TreeGrafter"/>
</dbReference>
<evidence type="ECO:0000313" key="9">
    <source>
        <dbReference type="EMBL" id="PZP44568.1"/>
    </source>
</evidence>
<gene>
    <name evidence="9" type="ORF">DI598_14330</name>
</gene>
<evidence type="ECO:0000256" key="4">
    <source>
        <dbReference type="ARBA" id="ARBA00023277"/>
    </source>
</evidence>
<dbReference type="AlphaFoldDB" id="A0A2W5EMQ3"/>
<dbReference type="GO" id="GO:0008422">
    <property type="term" value="F:beta-glucosidase activity"/>
    <property type="evidence" value="ECO:0007669"/>
    <property type="project" value="TreeGrafter"/>
</dbReference>
<dbReference type="PANTHER" id="PTHR31297:SF41">
    <property type="entry name" value="ENDOGLUCANASE, PUTATIVE (AFU_ORTHOLOGUE AFUA_5G01830)-RELATED"/>
    <property type="match status" value="1"/>
</dbReference>
<keyword evidence="5 7" id="KW-0326">Glycosidase</keyword>
<evidence type="ECO:0000256" key="2">
    <source>
        <dbReference type="ARBA" id="ARBA00022801"/>
    </source>
</evidence>
<evidence type="ECO:0000256" key="5">
    <source>
        <dbReference type="ARBA" id="ARBA00023295"/>
    </source>
</evidence>
<proteinExistence type="inferred from homology"/>
<evidence type="ECO:0000256" key="6">
    <source>
        <dbReference type="ARBA" id="ARBA00023326"/>
    </source>
</evidence>
<protein>
    <submittedName>
        <fullName evidence="9">Glycosyl hydrolase family 5</fullName>
    </submittedName>
</protein>
<evidence type="ECO:0000256" key="7">
    <source>
        <dbReference type="RuleBase" id="RU361153"/>
    </source>
</evidence>
<evidence type="ECO:0000256" key="1">
    <source>
        <dbReference type="ARBA" id="ARBA00005641"/>
    </source>
</evidence>
<dbReference type="InterPro" id="IPR017853">
    <property type="entry name" value="GH"/>
</dbReference>
<evidence type="ECO:0000313" key="10">
    <source>
        <dbReference type="Proteomes" id="UP000249645"/>
    </source>
</evidence>
<organism evidence="9 10">
    <name type="scientific">Pseudopedobacter saltans</name>
    <dbReference type="NCBI Taxonomy" id="151895"/>
    <lineage>
        <taxon>Bacteria</taxon>
        <taxon>Pseudomonadati</taxon>
        <taxon>Bacteroidota</taxon>
        <taxon>Sphingobacteriia</taxon>
        <taxon>Sphingobacteriales</taxon>
        <taxon>Sphingobacteriaceae</taxon>
        <taxon>Pseudopedobacter</taxon>
    </lineage>
</organism>